<dbReference type="SUPFAM" id="SSF52540">
    <property type="entry name" value="P-loop containing nucleoside triphosphate hydrolases"/>
    <property type="match status" value="1"/>
</dbReference>
<dbReference type="AlphaFoldDB" id="A0AA40VUW3"/>
<comment type="caution">
    <text evidence="2">The sequence shown here is derived from an EMBL/GenBank/DDBJ whole genome shotgun (WGS) entry which is preliminary data.</text>
</comment>
<sequence length="504" mass="56913">MDFIAGQEPKIPDPSLSSVITTEQQILGQTFSATVTFEEALASVDNLVFARIARHLSEAEITLLKGAWNDCDYEEIAQNSPYSVNYLQRNLAPQLWDLLSATVGNGERVSKKKLRDFLEKITYKKYLTTKAALGEEVSLDNNFVQVSGGQTPDVSNFYGRTQELSQLKELITKQRCIALVGVPGVGKSTLAAKLLTELSTEAQPRFDCLIWKSVAHAPLVQDLVAELVELIQPVKISSSLPTYNQAMITSLLKQLELRRCVLVLDEFDALFQRNNFEQRLEYRMFFRRLLEEQHQSCLLLTGRVLPNEFDSLIRIKLPIQYFKIKGLEADAAMQLLSSKGLLDPKKCEDLIKTYRGNPLELQAVVKRIDHFFGGKTEIFFANQTTFVSSEFQAILNEMFGQILNGIQRQIMIYLAEEIALNYQPVSFVKLLMDLNETLEIPISTSELVQALEELERQSLIESNKDPLTKEISFSLQPVIKKYIKTDPMGLVRASDASQKLVIAS</sequence>
<dbReference type="SMART" id="SM00382">
    <property type="entry name" value="AAA"/>
    <property type="match status" value="1"/>
</dbReference>
<evidence type="ECO:0000313" key="3">
    <source>
        <dbReference type="Proteomes" id="UP001165986"/>
    </source>
</evidence>
<gene>
    <name evidence="2" type="ORF">FNW02_33940</name>
</gene>
<dbReference type="InterPro" id="IPR049052">
    <property type="entry name" value="nSTAND1"/>
</dbReference>
<protein>
    <submittedName>
        <fullName evidence="2">AAA family ATPase</fullName>
    </submittedName>
</protein>
<feature type="domain" description="AAA+ ATPase" evidence="1">
    <location>
        <begin position="173"/>
        <end position="323"/>
    </location>
</feature>
<reference evidence="2" key="1">
    <citation type="submission" date="2019-07" db="EMBL/GenBank/DDBJ databases">
        <title>Toxilogical consequences of a new and cryptic species of cyanobacteria (Komarekiella delphini-convector) recovered from the epidermis of a bottlenose dolphin and 1500 ft. in the air.</title>
        <authorList>
            <person name="Brown A.O."/>
            <person name="Dvorak P."/>
            <person name="Villanueva C.D."/>
            <person name="Foss A.J."/>
            <person name="Garvey A.D."/>
            <person name="Gibson Q.A."/>
            <person name="Johansen J.R."/>
            <person name="Casamatta D.A."/>
        </authorList>
    </citation>
    <scope>NUCLEOTIDE SEQUENCE</scope>
    <source>
        <strain evidence="2">SJRDD-AB1</strain>
    </source>
</reference>
<dbReference type="Pfam" id="PF26355">
    <property type="entry name" value="HTH_VMAP-M9"/>
    <property type="match status" value="1"/>
</dbReference>
<organism evidence="2 3">
    <name type="scientific">Komarekiella delphini-convector SJRDD-AB1</name>
    <dbReference type="NCBI Taxonomy" id="2593771"/>
    <lineage>
        <taxon>Bacteria</taxon>
        <taxon>Bacillati</taxon>
        <taxon>Cyanobacteriota</taxon>
        <taxon>Cyanophyceae</taxon>
        <taxon>Nostocales</taxon>
        <taxon>Nostocaceae</taxon>
        <taxon>Komarekiella</taxon>
        <taxon>Komarekiella delphini-convector</taxon>
    </lineage>
</organism>
<dbReference type="PRINTS" id="PR00364">
    <property type="entry name" value="DISEASERSIST"/>
</dbReference>
<dbReference type="PANTHER" id="PTHR47691">
    <property type="entry name" value="REGULATOR-RELATED"/>
    <property type="match status" value="1"/>
</dbReference>
<evidence type="ECO:0000313" key="2">
    <source>
        <dbReference type="EMBL" id="MBD6620639.1"/>
    </source>
</evidence>
<keyword evidence="3" id="KW-1185">Reference proteome</keyword>
<dbReference type="RefSeq" id="WP_191761952.1">
    <property type="nucleotide sequence ID" value="NZ_VJXY01000075.1"/>
</dbReference>
<dbReference type="PANTHER" id="PTHR47691:SF3">
    <property type="entry name" value="HTH-TYPE TRANSCRIPTIONAL REGULATOR RV0890C-RELATED"/>
    <property type="match status" value="1"/>
</dbReference>
<dbReference type="InterPro" id="IPR058651">
    <property type="entry name" value="HTH_VMAP-M9"/>
</dbReference>
<accession>A0AA40VUW3</accession>
<dbReference type="Gene3D" id="3.40.50.300">
    <property type="entry name" value="P-loop containing nucleotide triphosphate hydrolases"/>
    <property type="match status" value="1"/>
</dbReference>
<dbReference type="Pfam" id="PF20703">
    <property type="entry name" value="nSTAND1"/>
    <property type="match status" value="1"/>
</dbReference>
<evidence type="ECO:0000259" key="1">
    <source>
        <dbReference type="SMART" id="SM00382"/>
    </source>
</evidence>
<proteinExistence type="predicted"/>
<dbReference type="EMBL" id="VJXY01000075">
    <property type="protein sequence ID" value="MBD6620639.1"/>
    <property type="molecule type" value="Genomic_DNA"/>
</dbReference>
<dbReference type="CDD" id="cd00009">
    <property type="entry name" value="AAA"/>
    <property type="match status" value="1"/>
</dbReference>
<dbReference type="InterPro" id="IPR027417">
    <property type="entry name" value="P-loop_NTPase"/>
</dbReference>
<name>A0AA40VUW3_9NOST</name>
<dbReference type="Proteomes" id="UP001165986">
    <property type="component" value="Unassembled WGS sequence"/>
</dbReference>
<dbReference type="InterPro" id="IPR003593">
    <property type="entry name" value="AAA+_ATPase"/>
</dbReference>